<evidence type="ECO:0000313" key="2">
    <source>
        <dbReference type="EMBL" id="OBR82074.1"/>
    </source>
</evidence>
<dbReference type="AlphaFoldDB" id="A0A1A5ZW95"/>
<feature type="compositionally biased region" description="Low complexity" evidence="1">
    <location>
        <begin position="190"/>
        <end position="208"/>
    </location>
</feature>
<dbReference type="Proteomes" id="UP000078595">
    <property type="component" value="Chromosome 10"/>
</dbReference>
<dbReference type="EMBL" id="KI894036">
    <property type="protein sequence ID" value="OBR82074.1"/>
    <property type="molecule type" value="Genomic_DNA"/>
</dbReference>
<dbReference type="KEGG" id="kdj:28971687"/>
<reference evidence="3" key="3">
    <citation type="submission" date="2024-02" db="EMBL/GenBank/DDBJ databases">
        <title>Comparative genomics of Cryptococcus and Kwoniella reveals pathogenesis evolution and contrasting modes of karyotype evolution via chromosome fusion or intercentromeric recombination.</title>
        <authorList>
            <person name="Coelho M.A."/>
            <person name="David-Palma M."/>
            <person name="Shea T."/>
            <person name="Bowers K."/>
            <person name="McGinley-Smith S."/>
            <person name="Mohammad A.W."/>
            <person name="Gnirke A."/>
            <person name="Yurkov A.M."/>
            <person name="Nowrousian M."/>
            <person name="Sun S."/>
            <person name="Cuomo C.A."/>
            <person name="Heitman J."/>
        </authorList>
    </citation>
    <scope>NUCLEOTIDE SEQUENCE</scope>
    <source>
        <strain evidence="3">CBS 10117</strain>
    </source>
</reference>
<evidence type="ECO:0000313" key="3">
    <source>
        <dbReference type="EMBL" id="WWC65379.1"/>
    </source>
</evidence>
<reference evidence="2" key="1">
    <citation type="submission" date="2013-07" db="EMBL/GenBank/DDBJ databases">
        <title>The Genome Sequence of Cryptococcus dejecticola CBS10117.</title>
        <authorList>
            <consortium name="The Broad Institute Genome Sequencing Platform"/>
            <person name="Cuomo C."/>
            <person name="Litvintseva A."/>
            <person name="Chen Y."/>
            <person name="Heitman J."/>
            <person name="Sun S."/>
            <person name="Springer D."/>
            <person name="Dromer F."/>
            <person name="Young S.K."/>
            <person name="Zeng Q."/>
            <person name="Gargeya S."/>
            <person name="Fitzgerald M."/>
            <person name="Abouelleil A."/>
            <person name="Alvarado L."/>
            <person name="Berlin A.M."/>
            <person name="Chapman S.B."/>
            <person name="Dewar J."/>
            <person name="Goldberg J."/>
            <person name="Griggs A."/>
            <person name="Gujja S."/>
            <person name="Hansen M."/>
            <person name="Howarth C."/>
            <person name="Imamovic A."/>
            <person name="Larimer J."/>
            <person name="McCowan C."/>
            <person name="Murphy C."/>
            <person name="Pearson M."/>
            <person name="Priest M."/>
            <person name="Roberts A."/>
            <person name="Saif S."/>
            <person name="Shea T."/>
            <person name="Sykes S."/>
            <person name="Wortman J."/>
            <person name="Nusbaum C."/>
            <person name="Birren B."/>
        </authorList>
    </citation>
    <scope>NUCLEOTIDE SEQUENCE [LARGE SCALE GENOMIC DNA]</scope>
    <source>
        <strain evidence="2">CBS 10117</strain>
    </source>
</reference>
<dbReference type="RefSeq" id="XP_018259916.1">
    <property type="nucleotide sequence ID" value="XM_018411248.1"/>
</dbReference>
<feature type="region of interest" description="Disordered" evidence="1">
    <location>
        <begin position="1"/>
        <end position="20"/>
    </location>
</feature>
<dbReference type="GeneID" id="28971687"/>
<feature type="region of interest" description="Disordered" evidence="1">
    <location>
        <begin position="173"/>
        <end position="230"/>
    </location>
</feature>
<feature type="compositionally biased region" description="Polar residues" evidence="1">
    <location>
        <begin position="25"/>
        <end position="46"/>
    </location>
</feature>
<protein>
    <submittedName>
        <fullName evidence="2">Uncharacterized protein</fullName>
    </submittedName>
</protein>
<keyword evidence="4" id="KW-1185">Reference proteome</keyword>
<dbReference type="VEuPathDB" id="FungiDB:I303_07988"/>
<evidence type="ECO:0000256" key="1">
    <source>
        <dbReference type="SAM" id="MobiDB-lite"/>
    </source>
</evidence>
<accession>A0A1A5ZW95</accession>
<sequence>MQDSNSQQHGYAPYDENWKNWVDPQSYTPSSYSTQPQYSFPDSSTAEPYGSYQDTDVGGQSYMSGSQAYSDFDPYAAGFSYPAYTAAYPALGGSAPQPTYPTYSTEMPSLEINDHVPYIHTNAGPSILPTVTSAPSSMQTIPQGWHTYTTSVAGGDFPCEDAEYLQVPNVDEADSAAPQSGRRGRGPAGRGSSVSGERSRSRSSGGVQKKSRPSCGGRNSSRLAQTKKRVQRLVDDVTKLRGQVASKEGISVDDPSTQDLETDPTDVIVYPEVSRILPVHPLAQGEAKRDFSWKDKSISMISQA</sequence>
<proteinExistence type="predicted"/>
<feature type="region of interest" description="Disordered" evidence="1">
    <location>
        <begin position="25"/>
        <end position="58"/>
    </location>
</feature>
<reference evidence="3" key="2">
    <citation type="submission" date="2013-07" db="EMBL/GenBank/DDBJ databases">
        <authorList>
            <consortium name="The Broad Institute Genome Sequencing Platform"/>
            <person name="Cuomo C."/>
            <person name="Litvintseva A."/>
            <person name="Chen Y."/>
            <person name="Heitman J."/>
            <person name="Sun S."/>
            <person name="Springer D."/>
            <person name="Dromer F."/>
            <person name="Young S.K."/>
            <person name="Zeng Q."/>
            <person name="Gargeya S."/>
            <person name="Fitzgerald M."/>
            <person name="Abouelleil A."/>
            <person name="Alvarado L."/>
            <person name="Berlin A.M."/>
            <person name="Chapman S.B."/>
            <person name="Dewar J."/>
            <person name="Goldberg J."/>
            <person name="Griggs A."/>
            <person name="Gujja S."/>
            <person name="Hansen M."/>
            <person name="Howarth C."/>
            <person name="Imamovic A."/>
            <person name="Larimer J."/>
            <person name="McCowan C."/>
            <person name="Murphy C."/>
            <person name="Pearson M."/>
            <person name="Priest M."/>
            <person name="Roberts A."/>
            <person name="Saif S."/>
            <person name="Shea T."/>
            <person name="Sykes S."/>
            <person name="Wortman J."/>
            <person name="Nusbaum C."/>
            <person name="Birren B."/>
        </authorList>
    </citation>
    <scope>NUCLEOTIDE SEQUENCE</scope>
    <source>
        <strain evidence="3">CBS 10117</strain>
    </source>
</reference>
<gene>
    <name evidence="2" type="ORF">I303_07988</name>
    <name evidence="3" type="ORF">I303_107997</name>
</gene>
<dbReference type="EMBL" id="CP144539">
    <property type="protein sequence ID" value="WWC65379.1"/>
    <property type="molecule type" value="Genomic_DNA"/>
</dbReference>
<name>A0A1A5ZW95_9TREE</name>
<evidence type="ECO:0000313" key="4">
    <source>
        <dbReference type="Proteomes" id="UP000078595"/>
    </source>
</evidence>
<organism evidence="2">
    <name type="scientific">Kwoniella dejecticola CBS 10117</name>
    <dbReference type="NCBI Taxonomy" id="1296121"/>
    <lineage>
        <taxon>Eukaryota</taxon>
        <taxon>Fungi</taxon>
        <taxon>Dikarya</taxon>
        <taxon>Basidiomycota</taxon>
        <taxon>Agaricomycotina</taxon>
        <taxon>Tremellomycetes</taxon>
        <taxon>Tremellales</taxon>
        <taxon>Cryptococcaceae</taxon>
        <taxon>Kwoniella</taxon>
    </lineage>
</organism>